<dbReference type="Proteomes" id="UP000564378">
    <property type="component" value="Unassembled WGS sequence"/>
</dbReference>
<dbReference type="UniPathway" id="UPA00659"/>
<evidence type="ECO:0000313" key="6">
    <source>
        <dbReference type="EMBL" id="MBC2778068.1"/>
    </source>
</evidence>
<evidence type="ECO:0000256" key="4">
    <source>
        <dbReference type="ARBA" id="ARBA00023098"/>
    </source>
</evidence>
<dbReference type="Gene3D" id="1.10.12.10">
    <property type="entry name" value="Lyase 2-enoyl-coa Hydratase, Chain A, domain 2"/>
    <property type="match status" value="1"/>
</dbReference>
<dbReference type="CDD" id="cd06558">
    <property type="entry name" value="crotonase-like"/>
    <property type="match status" value="1"/>
</dbReference>
<keyword evidence="4" id="KW-0443">Lipid metabolism</keyword>
<comment type="caution">
    <text evidence="6">The sequence shown here is derived from an EMBL/GenBank/DDBJ whole genome shotgun (WGS) entry which is preliminary data.</text>
</comment>
<accession>A0A842HVK6</accession>
<proteinExistence type="inferred from homology"/>
<comment type="similarity">
    <text evidence="2">Belongs to the enoyl-CoA hydratase/isomerase family.</text>
</comment>
<dbReference type="GO" id="GO:0016853">
    <property type="term" value="F:isomerase activity"/>
    <property type="evidence" value="ECO:0007669"/>
    <property type="project" value="UniProtKB-KW"/>
</dbReference>
<keyword evidence="7" id="KW-1185">Reference proteome</keyword>
<evidence type="ECO:0000256" key="1">
    <source>
        <dbReference type="ARBA" id="ARBA00005005"/>
    </source>
</evidence>
<dbReference type="PANTHER" id="PTHR43149:SF1">
    <property type="entry name" value="DELTA(3,5)-DELTA(2,4)-DIENOYL-COA ISOMERASE, MITOCHONDRIAL"/>
    <property type="match status" value="1"/>
</dbReference>
<sequence length="273" mass="29047">MTERVTIAIGEDGVADVRLNRADKMNALDPAMFDGIIDAIDRLNGESGLRVVVLSGEGKAFCAGLDMASFAGMAQQSEAGTASGSNHLEGRTHGDANRFQQVAWGWHTLPVPVIAAVHGVAFGGGFQIACGADIRITAPDTRHAIMEMKWGLVPDMAGIAIVRSLARDDVVRELTFTHREFDGNAALEFGFATHVSATPLEDAMAMAREIATKSPDAVRGAKRLLNMSRDFGAAEILLEESREQGAVIGKPNQIEAVMAGMQKRAGNFTDAAR</sequence>
<dbReference type="RefSeq" id="WP_185801358.1">
    <property type="nucleotide sequence ID" value="NZ_JACJVJ010000002.1"/>
</dbReference>
<dbReference type="Pfam" id="PF00378">
    <property type="entry name" value="ECH_1"/>
    <property type="match status" value="1"/>
</dbReference>
<reference evidence="6 7" key="1">
    <citation type="submission" date="2020-08" db="EMBL/GenBank/DDBJ databases">
        <title>Draft genome sequence of Parasphingopyxis sp. GrpM-11.</title>
        <authorList>
            <person name="Oh J."/>
            <person name="Roh D.-H."/>
        </authorList>
    </citation>
    <scope>NUCLEOTIDE SEQUENCE [LARGE SCALE GENOMIC DNA]</scope>
    <source>
        <strain evidence="6 7">GrpM-11</strain>
    </source>
</reference>
<gene>
    <name evidence="6" type="ORF">H6P80_10620</name>
</gene>
<dbReference type="SUPFAM" id="SSF52096">
    <property type="entry name" value="ClpP/crotonase"/>
    <property type="match status" value="1"/>
</dbReference>
<evidence type="ECO:0000256" key="5">
    <source>
        <dbReference type="ARBA" id="ARBA00023235"/>
    </source>
</evidence>
<comment type="pathway">
    <text evidence="1">Lipid metabolism; fatty acid beta-oxidation.</text>
</comment>
<keyword evidence="5" id="KW-0413">Isomerase</keyword>
<organism evidence="6 7">
    <name type="scientific">Parasphingopyxis marina</name>
    <dbReference type="NCBI Taxonomy" id="2761622"/>
    <lineage>
        <taxon>Bacteria</taxon>
        <taxon>Pseudomonadati</taxon>
        <taxon>Pseudomonadota</taxon>
        <taxon>Alphaproteobacteria</taxon>
        <taxon>Sphingomonadales</taxon>
        <taxon>Sphingomonadaceae</taxon>
        <taxon>Parasphingopyxis</taxon>
    </lineage>
</organism>
<dbReference type="Gene3D" id="3.90.226.10">
    <property type="entry name" value="2-enoyl-CoA Hydratase, Chain A, domain 1"/>
    <property type="match status" value="1"/>
</dbReference>
<dbReference type="PANTHER" id="PTHR43149">
    <property type="entry name" value="ENOYL-COA HYDRATASE"/>
    <property type="match status" value="1"/>
</dbReference>
<dbReference type="GO" id="GO:0006635">
    <property type="term" value="P:fatty acid beta-oxidation"/>
    <property type="evidence" value="ECO:0007669"/>
    <property type="project" value="UniProtKB-UniPathway"/>
</dbReference>
<dbReference type="NCBIfam" id="NF005699">
    <property type="entry name" value="PRK07509.1"/>
    <property type="match status" value="1"/>
</dbReference>
<dbReference type="InterPro" id="IPR014748">
    <property type="entry name" value="Enoyl-CoA_hydra_C"/>
</dbReference>
<keyword evidence="3" id="KW-0276">Fatty acid metabolism</keyword>
<protein>
    <submittedName>
        <fullName evidence="6">Crotonase/enoyl-CoA hydratase family protein</fullName>
    </submittedName>
</protein>
<name>A0A842HVK6_9SPHN</name>
<dbReference type="InterPro" id="IPR045002">
    <property type="entry name" value="Ech1-like"/>
</dbReference>
<dbReference type="AlphaFoldDB" id="A0A842HVK6"/>
<dbReference type="EMBL" id="JACJVJ010000002">
    <property type="protein sequence ID" value="MBC2778068.1"/>
    <property type="molecule type" value="Genomic_DNA"/>
</dbReference>
<evidence type="ECO:0000256" key="2">
    <source>
        <dbReference type="ARBA" id="ARBA00005254"/>
    </source>
</evidence>
<evidence type="ECO:0000313" key="7">
    <source>
        <dbReference type="Proteomes" id="UP000564378"/>
    </source>
</evidence>
<dbReference type="InterPro" id="IPR001753">
    <property type="entry name" value="Enoyl-CoA_hydra/iso"/>
</dbReference>
<dbReference type="InterPro" id="IPR029045">
    <property type="entry name" value="ClpP/crotonase-like_dom_sf"/>
</dbReference>
<evidence type="ECO:0000256" key="3">
    <source>
        <dbReference type="ARBA" id="ARBA00022832"/>
    </source>
</evidence>